<evidence type="ECO:0000313" key="3">
    <source>
        <dbReference type="Proteomes" id="UP000095281"/>
    </source>
</evidence>
<evidence type="ECO:0000256" key="1">
    <source>
        <dbReference type="SAM" id="Coils"/>
    </source>
</evidence>
<proteinExistence type="predicted"/>
<sequence>MKLFYFYLFLLINGQEIQKEDNFNLNPSFVLDEPPQNIFSNKIRPYKRFILDTPSRFVQPNYGTEMANWRREIKKNQNNNNYLQFNNNNLIGNNLLFRKPLLNYFSLEATPEKVFKEITGMDLRSILGPVADHIVQTSTPISYTRPVMKNKFVDYGILSLDNFLNGRFRSMQRIPYLLEKEKMLKMRNETLDLKQNKENEEEEFEGSGEGDEEELKQTENKNNLKEINSSIKGIPKTKPFIPKIPLFNFNNDNNINEKNELLNINKEENKINEIMENNDNKNNFILKNNMEEYQYGAKPNMQQGVLNTLLDFFGVKYLQGSELDKVLTEWIMENTPKYITKSEKRAGINTSSYDILRGLLSQPVLPLCSSPPQLIEHFNLDAFMGQWFEVMYSRPLISAPLECTTFSFRPIFKTNRTDRIGSLFEIVKFSIPPIKTLNNLQKPKIISGHAILSRPGQIILKNINEPEEING</sequence>
<organism evidence="3 4">
    <name type="scientific">Meloidogyne hapla</name>
    <name type="common">Root-knot nematode worm</name>
    <dbReference type="NCBI Taxonomy" id="6305"/>
    <lineage>
        <taxon>Eukaryota</taxon>
        <taxon>Metazoa</taxon>
        <taxon>Ecdysozoa</taxon>
        <taxon>Nematoda</taxon>
        <taxon>Chromadorea</taxon>
        <taxon>Rhabditida</taxon>
        <taxon>Tylenchina</taxon>
        <taxon>Tylenchomorpha</taxon>
        <taxon>Tylenchoidea</taxon>
        <taxon>Meloidogynidae</taxon>
        <taxon>Meloidogyninae</taxon>
        <taxon>Meloidogyne</taxon>
    </lineage>
</organism>
<feature type="coiled-coil region" evidence="1">
    <location>
        <begin position="257"/>
        <end position="284"/>
    </location>
</feature>
<reference evidence="4" key="1">
    <citation type="submission" date="2016-11" db="UniProtKB">
        <authorList>
            <consortium name="WormBaseParasite"/>
        </authorList>
    </citation>
    <scope>IDENTIFICATION</scope>
</reference>
<accession>A0A1I8B0N0</accession>
<protein>
    <submittedName>
        <fullName evidence="4">Uncharacterized protein</fullName>
    </submittedName>
</protein>
<dbReference type="WBParaSite" id="MhA1_Contig1210.frz3.gene9">
    <property type="protein sequence ID" value="MhA1_Contig1210.frz3.gene9"/>
    <property type="gene ID" value="MhA1_Contig1210.frz3.gene9"/>
</dbReference>
<evidence type="ECO:0000313" key="4">
    <source>
        <dbReference type="WBParaSite" id="MhA1_Contig1210.frz3.gene9"/>
    </source>
</evidence>
<keyword evidence="1" id="KW-0175">Coiled coil</keyword>
<feature type="compositionally biased region" description="Acidic residues" evidence="2">
    <location>
        <begin position="199"/>
        <end position="214"/>
    </location>
</feature>
<evidence type="ECO:0000256" key="2">
    <source>
        <dbReference type="SAM" id="MobiDB-lite"/>
    </source>
</evidence>
<dbReference type="InterPro" id="IPR012674">
    <property type="entry name" value="Calycin"/>
</dbReference>
<feature type="region of interest" description="Disordered" evidence="2">
    <location>
        <begin position="190"/>
        <end position="222"/>
    </location>
</feature>
<keyword evidence="3" id="KW-1185">Reference proteome</keyword>
<name>A0A1I8B0N0_MELHA</name>
<dbReference type="AlphaFoldDB" id="A0A1I8B0N0"/>
<dbReference type="SUPFAM" id="SSF50814">
    <property type="entry name" value="Lipocalins"/>
    <property type="match status" value="1"/>
</dbReference>
<dbReference type="Proteomes" id="UP000095281">
    <property type="component" value="Unplaced"/>
</dbReference>